<feature type="binding site" evidence="3">
    <location>
        <position position="289"/>
    </location>
    <ligand>
        <name>Mg(2+)</name>
        <dbReference type="ChEBI" id="CHEBI:18420"/>
        <label>1</label>
    </ligand>
</feature>
<dbReference type="SUPFAM" id="SSF101478">
    <property type="entry name" value="ADP-ribosylglycohydrolase"/>
    <property type="match status" value="1"/>
</dbReference>
<gene>
    <name evidence="4" type="ORF">Pmgp_03279</name>
</gene>
<evidence type="ECO:0000313" key="4">
    <source>
        <dbReference type="EMBL" id="TEB09240.1"/>
    </source>
</evidence>
<feature type="binding site" evidence="3">
    <location>
        <position position="61"/>
    </location>
    <ligand>
        <name>Mg(2+)</name>
        <dbReference type="ChEBI" id="CHEBI:18420"/>
        <label>1</label>
    </ligand>
</feature>
<keyword evidence="3" id="KW-0479">Metal-binding</keyword>
<keyword evidence="5" id="KW-1185">Reference proteome</keyword>
<evidence type="ECO:0000256" key="2">
    <source>
        <dbReference type="ARBA" id="ARBA00022801"/>
    </source>
</evidence>
<sequence length="341" mass="35608">MLDKILGGLLGGAVGDAMSAATEARTTEQITQIFGHEVTGFEKPPADAIGAGNEPGQLTDDFSCAYFIASHIIQHNGLITQEIVKKAIVDWSEHKVFFDRFAGPTTRLAIKKFKGEAPADSGCIEILPLQATNGAGMRISPIGLFNPGNLDRTIADAVTATLPTHDNHLAISGACAVACAVSRAMLPDADVYQVVQAGLYGAKEGERIGRLVGRITAGPSVVRRMEMAVAIGLGQGTPREKMFEIADRVGSGLHISEAVPAAFGLFVANEGNAMASITGGVNIGYDTDTVATMAGAIAGTLQGAGAFPSHYLALLNKANNIDLANLARQVEKIAKLRLSEK</sequence>
<dbReference type="RefSeq" id="WP_134215294.1">
    <property type="nucleotide sequence ID" value="NZ_QFFZ01000054.1"/>
</dbReference>
<proteinExistence type="inferred from homology"/>
<dbReference type="PANTHER" id="PTHR16222:SF24">
    <property type="entry name" value="ADP-RIBOSYLHYDROLASE ARH3"/>
    <property type="match status" value="1"/>
</dbReference>
<dbReference type="Pfam" id="PF03747">
    <property type="entry name" value="ADP_ribosyl_GH"/>
    <property type="match status" value="1"/>
</dbReference>
<comment type="caution">
    <text evidence="4">The sequence shown here is derived from an EMBL/GenBank/DDBJ whole genome shotgun (WGS) entry which is preliminary data.</text>
</comment>
<comment type="similarity">
    <text evidence="1">Belongs to the ADP-ribosylglycohydrolase family.</text>
</comment>
<keyword evidence="3" id="KW-0460">Magnesium</keyword>
<dbReference type="GO" id="GO:0016787">
    <property type="term" value="F:hydrolase activity"/>
    <property type="evidence" value="ECO:0007669"/>
    <property type="project" value="UniProtKB-KW"/>
</dbReference>
<dbReference type="InterPro" id="IPR036705">
    <property type="entry name" value="Ribosyl_crysJ1_sf"/>
</dbReference>
<name>A0A4Y7RKG3_9FIRM</name>
<dbReference type="Proteomes" id="UP000297597">
    <property type="component" value="Unassembled WGS sequence"/>
</dbReference>
<dbReference type="OrthoDB" id="9761704at2"/>
<comment type="cofactor">
    <cofactor evidence="3">
        <name>Mg(2+)</name>
        <dbReference type="ChEBI" id="CHEBI:18420"/>
    </cofactor>
    <text evidence="3">Binds 2 magnesium ions per subunit.</text>
</comment>
<evidence type="ECO:0008006" key="6">
    <source>
        <dbReference type="Google" id="ProtNLM"/>
    </source>
</evidence>
<keyword evidence="2" id="KW-0378">Hydrolase</keyword>
<accession>A0A4Y7RKG3</accession>
<protein>
    <recommendedName>
        <fullName evidence="6">ADP-ribosyl-[dinitrogen reductase] hydrolase</fullName>
    </recommendedName>
</protein>
<reference evidence="4 5" key="1">
    <citation type="journal article" date="2018" name="Environ. Microbiol.">
        <title>Novel energy conservation strategies and behaviour of Pelotomaculum schinkii driving syntrophic propionate catabolism.</title>
        <authorList>
            <person name="Hidalgo-Ahumada C.A.P."/>
            <person name="Nobu M.K."/>
            <person name="Narihiro T."/>
            <person name="Tamaki H."/>
            <person name="Liu W.T."/>
            <person name="Kamagata Y."/>
            <person name="Stams A.J.M."/>
            <person name="Imachi H."/>
            <person name="Sousa D.Z."/>
        </authorList>
    </citation>
    <scope>NUCLEOTIDE SEQUENCE [LARGE SCALE GENOMIC DNA]</scope>
    <source>
        <strain evidence="4 5">MGP</strain>
    </source>
</reference>
<dbReference type="EMBL" id="QFFZ01000054">
    <property type="protein sequence ID" value="TEB09240.1"/>
    <property type="molecule type" value="Genomic_DNA"/>
</dbReference>
<evidence type="ECO:0000313" key="5">
    <source>
        <dbReference type="Proteomes" id="UP000297597"/>
    </source>
</evidence>
<feature type="binding site" evidence="3">
    <location>
        <position position="60"/>
    </location>
    <ligand>
        <name>Mg(2+)</name>
        <dbReference type="ChEBI" id="CHEBI:18420"/>
        <label>1</label>
    </ligand>
</feature>
<dbReference type="GO" id="GO:0046872">
    <property type="term" value="F:metal ion binding"/>
    <property type="evidence" value="ECO:0007669"/>
    <property type="project" value="UniProtKB-KW"/>
</dbReference>
<feature type="binding site" evidence="3">
    <location>
        <position position="288"/>
    </location>
    <ligand>
        <name>Mg(2+)</name>
        <dbReference type="ChEBI" id="CHEBI:18420"/>
        <label>1</label>
    </ligand>
</feature>
<dbReference type="AlphaFoldDB" id="A0A4Y7RKG3"/>
<evidence type="ECO:0000256" key="3">
    <source>
        <dbReference type="PIRSR" id="PIRSR605502-1"/>
    </source>
</evidence>
<dbReference type="InterPro" id="IPR005502">
    <property type="entry name" value="Ribosyl_crysJ1"/>
</dbReference>
<organism evidence="4 5">
    <name type="scientific">Pelotomaculum propionicicum</name>
    <dbReference type="NCBI Taxonomy" id="258475"/>
    <lineage>
        <taxon>Bacteria</taxon>
        <taxon>Bacillati</taxon>
        <taxon>Bacillota</taxon>
        <taxon>Clostridia</taxon>
        <taxon>Eubacteriales</taxon>
        <taxon>Desulfotomaculaceae</taxon>
        <taxon>Pelotomaculum</taxon>
    </lineage>
</organism>
<dbReference type="PANTHER" id="PTHR16222">
    <property type="entry name" value="ADP-RIBOSYLGLYCOHYDROLASE"/>
    <property type="match status" value="1"/>
</dbReference>
<feature type="binding site" evidence="3">
    <location>
        <position position="286"/>
    </location>
    <ligand>
        <name>Mg(2+)</name>
        <dbReference type="ChEBI" id="CHEBI:18420"/>
        <label>1</label>
    </ligand>
</feature>
<dbReference type="InterPro" id="IPR050792">
    <property type="entry name" value="ADP-ribosylglycohydrolase"/>
</dbReference>
<evidence type="ECO:0000256" key="1">
    <source>
        <dbReference type="ARBA" id="ARBA00010702"/>
    </source>
</evidence>
<feature type="binding site" evidence="3">
    <location>
        <position position="59"/>
    </location>
    <ligand>
        <name>Mg(2+)</name>
        <dbReference type="ChEBI" id="CHEBI:18420"/>
        <label>1</label>
    </ligand>
</feature>
<dbReference type="Gene3D" id="1.10.4080.10">
    <property type="entry name" value="ADP-ribosylation/Crystallin J1"/>
    <property type="match status" value="1"/>
</dbReference>